<gene>
    <name evidence="3" type="ORF">SAMN05444167_1273</name>
</gene>
<evidence type="ECO:0000313" key="3">
    <source>
        <dbReference type="EMBL" id="SDF06013.1"/>
    </source>
</evidence>
<name>A0A1G7I0A0_9BACT</name>
<dbReference type="SUPFAM" id="SSF52799">
    <property type="entry name" value="(Phosphotyrosine protein) phosphatases II"/>
    <property type="match status" value="1"/>
</dbReference>
<proteinExistence type="inferred from homology"/>
<evidence type="ECO:0000256" key="2">
    <source>
        <dbReference type="SAM" id="SignalP"/>
    </source>
</evidence>
<dbReference type="OrthoDB" id="1188001at2"/>
<dbReference type="PANTHER" id="PTHR31126:SF1">
    <property type="entry name" value="TYROSINE SPECIFIC PROTEIN PHOSPHATASES DOMAIN-CONTAINING PROTEIN"/>
    <property type="match status" value="1"/>
</dbReference>
<dbReference type="InterPro" id="IPR026893">
    <property type="entry name" value="Tyr/Ser_Pase_IphP-type"/>
</dbReference>
<keyword evidence="4" id="KW-1185">Reference proteome</keyword>
<dbReference type="GO" id="GO:0004721">
    <property type="term" value="F:phosphoprotein phosphatase activity"/>
    <property type="evidence" value="ECO:0007669"/>
    <property type="project" value="InterPro"/>
</dbReference>
<dbReference type="RefSeq" id="WP_083344399.1">
    <property type="nucleotide sequence ID" value="NZ_LT629690.1"/>
</dbReference>
<dbReference type="EMBL" id="LT629690">
    <property type="protein sequence ID" value="SDF06013.1"/>
    <property type="molecule type" value="Genomic_DNA"/>
</dbReference>
<evidence type="ECO:0000256" key="1">
    <source>
        <dbReference type="ARBA" id="ARBA00009580"/>
    </source>
</evidence>
<organism evidence="3 4">
    <name type="scientific">Terriglobus roseus</name>
    <dbReference type="NCBI Taxonomy" id="392734"/>
    <lineage>
        <taxon>Bacteria</taxon>
        <taxon>Pseudomonadati</taxon>
        <taxon>Acidobacteriota</taxon>
        <taxon>Terriglobia</taxon>
        <taxon>Terriglobales</taxon>
        <taxon>Acidobacteriaceae</taxon>
        <taxon>Terriglobus</taxon>
    </lineage>
</organism>
<accession>A0A1G7I0A0</accession>
<keyword evidence="2" id="KW-0732">Signal</keyword>
<evidence type="ECO:0000313" key="4">
    <source>
        <dbReference type="Proteomes" id="UP000182427"/>
    </source>
</evidence>
<feature type="chain" id="PRO_5009241329" evidence="2">
    <location>
        <begin position="22"/>
        <end position="364"/>
    </location>
</feature>
<dbReference type="Proteomes" id="UP000182427">
    <property type="component" value="Chromosome I"/>
</dbReference>
<dbReference type="Pfam" id="PF13350">
    <property type="entry name" value="Y_phosphatase3"/>
    <property type="match status" value="1"/>
</dbReference>
<protein>
    <submittedName>
        <fullName evidence="3">Protein tyrosine phosphatase</fullName>
    </submittedName>
</protein>
<reference evidence="3 4" key="1">
    <citation type="submission" date="2016-10" db="EMBL/GenBank/DDBJ databases">
        <authorList>
            <person name="de Groot N.N."/>
        </authorList>
    </citation>
    <scope>NUCLEOTIDE SEQUENCE [LARGE SCALE GENOMIC DNA]</scope>
    <source>
        <strain evidence="3 4">GAS232</strain>
    </source>
</reference>
<dbReference type="InterPro" id="IPR029021">
    <property type="entry name" value="Prot-tyrosine_phosphatase-like"/>
</dbReference>
<dbReference type="PANTHER" id="PTHR31126">
    <property type="entry name" value="TYROSINE-PROTEIN PHOSPHATASE"/>
    <property type="match status" value="1"/>
</dbReference>
<dbReference type="AlphaFoldDB" id="A0A1G7I0A0"/>
<dbReference type="Gene3D" id="3.90.190.10">
    <property type="entry name" value="Protein tyrosine phosphatase superfamily"/>
    <property type="match status" value="1"/>
</dbReference>
<sequence>MQFRNLYALLLASAVTSAAHADVINLKCVQTGADEYKLSYTLTGNTKSVAILAGTEANKVPASAPLRSTSENTITLHAGKPHERMYFYLKANTGEVREVSIRHLPLDGTPNFRDIGGYKTTDGRTVRWGLLYRSGVLTYLTPEDYKYLSALDIRVVCDFRTKEEAQAAAETWIPGSSVEQISLPIGARPQEPGKEPSVRQAFDPNATPEQLRKAMTSTYGNFAFHSAEQYATVFQQLKNDHLPLLYHCTGGKDRTGVFSAFVLLMLGVPEETVLADYALTNEYVGKNSADMKKMMAASGPSTQNSMKNLTPEQQKVMIAADPEYLKSTLRQIDEKYGSFDNYRRTALHVSDVDVAQLRERLTEQ</sequence>
<feature type="signal peptide" evidence="2">
    <location>
        <begin position="1"/>
        <end position="21"/>
    </location>
</feature>
<comment type="similarity">
    <text evidence="1">Belongs to the protein-tyrosine phosphatase family.</text>
</comment>